<accession>A0A1X1ZLX0</accession>
<dbReference type="PANTHER" id="PTHR21240">
    <property type="entry name" value="2-AMINO-3-CARBOXYLMUCONATE-6-SEMIALDEHYDE DECARBOXYLASE"/>
    <property type="match status" value="1"/>
</dbReference>
<proteinExistence type="predicted"/>
<dbReference type="SUPFAM" id="SSF51556">
    <property type="entry name" value="Metallo-dependent hydrolases"/>
    <property type="match status" value="1"/>
</dbReference>
<dbReference type="EMBL" id="LQPJ01000102">
    <property type="protein sequence ID" value="ORW24312.1"/>
    <property type="molecule type" value="Genomic_DNA"/>
</dbReference>
<dbReference type="Gene3D" id="3.20.20.140">
    <property type="entry name" value="Metal-dependent hydrolases"/>
    <property type="match status" value="1"/>
</dbReference>
<sequence length="298" mass="33438">MDETTLVRDIWRPLGLPGLVDVHTHFMPKPVMDKVWRYFDDVGPLVGRRWPIAYRTDEQQRLAALRGFGVRAFTSLVYPHKPQMAAWLNQWAASFAAATPECLHTATFYPEPGVEGYVGQAISAGARVFKAHIQVGRYHPIDPQLDRAWGVIEDAAVPVVIHCGSGPVPGAHTGAEPIAALLARHPRLRLVVAHMGMPEYSDFLDLAERYEEVRLDTTMAFTAFVEETMPFPHSEYARLRDHGDRILFGSDFPNIPYRFVDAMRALTEVPGVDDEWLRKVFYDNAAELFGLGARDGAI</sequence>
<keyword evidence="4" id="KW-1185">Reference proteome</keyword>
<dbReference type="Proteomes" id="UP000193529">
    <property type="component" value="Unassembled WGS sequence"/>
</dbReference>
<dbReference type="Pfam" id="PF04909">
    <property type="entry name" value="Amidohydro_2"/>
    <property type="match status" value="1"/>
</dbReference>
<comment type="caution">
    <text evidence="3">The sequence shown here is derived from an EMBL/GenBank/DDBJ whole genome shotgun (WGS) entry which is preliminary data.</text>
</comment>
<dbReference type="InterPro" id="IPR032466">
    <property type="entry name" value="Metal_Hydrolase"/>
</dbReference>
<dbReference type="AlphaFoldDB" id="A0A1X1ZLX0"/>
<name>A0A1X1ZLX0_9MYCO</name>
<dbReference type="GO" id="GO:0016831">
    <property type="term" value="F:carboxy-lyase activity"/>
    <property type="evidence" value="ECO:0007669"/>
    <property type="project" value="InterPro"/>
</dbReference>
<reference evidence="3 4" key="1">
    <citation type="submission" date="2016-01" db="EMBL/GenBank/DDBJ databases">
        <title>The new phylogeny of the genus Mycobacterium.</title>
        <authorList>
            <person name="Tarcisio F."/>
            <person name="Conor M."/>
            <person name="Antonella G."/>
            <person name="Elisabetta G."/>
            <person name="Giulia F.S."/>
            <person name="Sara T."/>
            <person name="Anna F."/>
            <person name="Clotilde B."/>
            <person name="Roberto B."/>
            <person name="Veronica D.S."/>
            <person name="Fabio R."/>
            <person name="Monica P."/>
            <person name="Olivier J."/>
            <person name="Enrico T."/>
            <person name="Nicola S."/>
        </authorList>
    </citation>
    <scope>NUCLEOTIDE SEQUENCE [LARGE SCALE GENOMIC DNA]</scope>
    <source>
        <strain evidence="3 4">DSM 44572</strain>
    </source>
</reference>
<feature type="domain" description="Amidohydrolase-related" evidence="2">
    <location>
        <begin position="20"/>
        <end position="291"/>
    </location>
</feature>
<evidence type="ECO:0000313" key="3">
    <source>
        <dbReference type="EMBL" id="ORW24312.1"/>
    </source>
</evidence>
<dbReference type="CDD" id="cd01292">
    <property type="entry name" value="metallo-dependent_hydrolases"/>
    <property type="match status" value="1"/>
</dbReference>
<organism evidence="3 4">
    <name type="scientific">Mycobacterium palustre</name>
    <dbReference type="NCBI Taxonomy" id="153971"/>
    <lineage>
        <taxon>Bacteria</taxon>
        <taxon>Bacillati</taxon>
        <taxon>Actinomycetota</taxon>
        <taxon>Actinomycetes</taxon>
        <taxon>Mycobacteriales</taxon>
        <taxon>Mycobacteriaceae</taxon>
        <taxon>Mycobacterium</taxon>
        <taxon>Mycobacterium simiae complex</taxon>
    </lineage>
</organism>
<dbReference type="InterPro" id="IPR006680">
    <property type="entry name" value="Amidohydro-rel"/>
</dbReference>
<dbReference type="RefSeq" id="WP_085078627.1">
    <property type="nucleotide sequence ID" value="NZ_JACKRZ010000336.1"/>
</dbReference>
<protein>
    <submittedName>
        <fullName evidence="3">Amidohydrolase</fullName>
    </submittedName>
</protein>
<evidence type="ECO:0000259" key="2">
    <source>
        <dbReference type="Pfam" id="PF04909"/>
    </source>
</evidence>
<gene>
    <name evidence="3" type="ORF">AWC19_09325</name>
</gene>
<dbReference type="OrthoDB" id="5172791at2"/>
<evidence type="ECO:0000256" key="1">
    <source>
        <dbReference type="ARBA" id="ARBA00023239"/>
    </source>
</evidence>
<keyword evidence="3" id="KW-0378">Hydrolase</keyword>
<dbReference type="GO" id="GO:0005737">
    <property type="term" value="C:cytoplasm"/>
    <property type="evidence" value="ECO:0007669"/>
    <property type="project" value="TreeGrafter"/>
</dbReference>
<dbReference type="STRING" id="153971.AWC19_09325"/>
<evidence type="ECO:0000313" key="4">
    <source>
        <dbReference type="Proteomes" id="UP000193529"/>
    </source>
</evidence>
<keyword evidence="1" id="KW-0456">Lyase</keyword>
<dbReference type="PANTHER" id="PTHR21240:SF28">
    <property type="entry name" value="ISO-OROTATE DECARBOXYLASE (EUROFUNG)"/>
    <property type="match status" value="1"/>
</dbReference>
<dbReference type="GO" id="GO:0019748">
    <property type="term" value="P:secondary metabolic process"/>
    <property type="evidence" value="ECO:0007669"/>
    <property type="project" value="TreeGrafter"/>
</dbReference>
<dbReference type="GO" id="GO:0016787">
    <property type="term" value="F:hydrolase activity"/>
    <property type="evidence" value="ECO:0007669"/>
    <property type="project" value="UniProtKB-KW"/>
</dbReference>
<dbReference type="InterPro" id="IPR032465">
    <property type="entry name" value="ACMSD"/>
</dbReference>